<reference evidence="4 5" key="1">
    <citation type="submission" date="2018-03" db="EMBL/GenBank/DDBJ databases">
        <title>Genomic Encyclopedia of Archaeal and Bacterial Type Strains, Phase II (KMG-II): from individual species to whole genera.</title>
        <authorList>
            <person name="Goeker M."/>
        </authorList>
    </citation>
    <scope>NUCLEOTIDE SEQUENCE [LARGE SCALE GENOMIC DNA]</scope>
    <source>
        <strain evidence="4 5">DSM 29057</strain>
    </source>
</reference>
<dbReference type="InterPro" id="IPR050955">
    <property type="entry name" value="Plant_Biomass_Hydrol_Est"/>
</dbReference>
<dbReference type="Gene3D" id="3.40.50.1820">
    <property type="entry name" value="alpha/beta hydrolase"/>
    <property type="match status" value="1"/>
</dbReference>
<keyword evidence="2" id="KW-1133">Transmembrane helix</keyword>
<dbReference type="AlphaFoldDB" id="A0A2P8FZT7"/>
<dbReference type="EMBL" id="PYAS01000008">
    <property type="protein sequence ID" value="PSL27219.1"/>
    <property type="molecule type" value="Genomic_DNA"/>
</dbReference>
<dbReference type="OrthoDB" id="9764953at2"/>
<name>A0A2P8FZT7_9BACT</name>
<dbReference type="PANTHER" id="PTHR43037">
    <property type="entry name" value="UNNAMED PRODUCT-RELATED"/>
    <property type="match status" value="1"/>
</dbReference>
<dbReference type="PANTHER" id="PTHR43037:SF1">
    <property type="entry name" value="BLL1128 PROTEIN"/>
    <property type="match status" value="1"/>
</dbReference>
<organism evidence="4 5">
    <name type="scientific">Dyadobacter jiangsuensis</name>
    <dbReference type="NCBI Taxonomy" id="1591085"/>
    <lineage>
        <taxon>Bacteria</taxon>
        <taxon>Pseudomonadati</taxon>
        <taxon>Bacteroidota</taxon>
        <taxon>Cytophagia</taxon>
        <taxon>Cytophagales</taxon>
        <taxon>Spirosomataceae</taxon>
        <taxon>Dyadobacter</taxon>
    </lineage>
</organism>
<dbReference type="SUPFAM" id="SSF53474">
    <property type="entry name" value="alpha/beta-Hydrolases"/>
    <property type="match status" value="1"/>
</dbReference>
<comment type="caution">
    <text evidence="4">The sequence shown here is derived from an EMBL/GenBank/DDBJ whole genome shotgun (WGS) entry which is preliminary data.</text>
</comment>
<feature type="transmembrane region" description="Helical" evidence="2">
    <location>
        <begin position="171"/>
        <end position="191"/>
    </location>
</feature>
<evidence type="ECO:0000256" key="2">
    <source>
        <dbReference type="SAM" id="Phobius"/>
    </source>
</evidence>
<keyword evidence="5" id="KW-1185">Reference proteome</keyword>
<feature type="transmembrane region" description="Helical" evidence="2">
    <location>
        <begin position="211"/>
        <end position="229"/>
    </location>
</feature>
<dbReference type="Proteomes" id="UP000241964">
    <property type="component" value="Unassembled WGS sequence"/>
</dbReference>
<dbReference type="GO" id="GO:0016787">
    <property type="term" value="F:hydrolase activity"/>
    <property type="evidence" value="ECO:0007669"/>
    <property type="project" value="UniProtKB-KW"/>
</dbReference>
<dbReference type="InterPro" id="IPR029058">
    <property type="entry name" value="AB_hydrolase_fold"/>
</dbReference>
<feature type="transmembrane region" description="Helical" evidence="2">
    <location>
        <begin position="74"/>
        <end position="93"/>
    </location>
</feature>
<feature type="transmembrane region" description="Helical" evidence="2">
    <location>
        <begin position="12"/>
        <end position="35"/>
    </location>
</feature>
<evidence type="ECO:0000259" key="3">
    <source>
        <dbReference type="Pfam" id="PF01738"/>
    </source>
</evidence>
<dbReference type="RefSeq" id="WP_106596633.1">
    <property type="nucleotide sequence ID" value="NZ_PYAS01000008.1"/>
</dbReference>
<evidence type="ECO:0000313" key="4">
    <source>
        <dbReference type="EMBL" id="PSL27219.1"/>
    </source>
</evidence>
<proteinExistence type="predicted"/>
<evidence type="ECO:0000256" key="1">
    <source>
        <dbReference type="ARBA" id="ARBA00022729"/>
    </source>
</evidence>
<keyword evidence="2" id="KW-0472">Membrane</keyword>
<protein>
    <submittedName>
        <fullName evidence="4">Dienelactone hydrolase family protein</fullName>
    </submittedName>
</protein>
<evidence type="ECO:0000313" key="5">
    <source>
        <dbReference type="Proteomes" id="UP000241964"/>
    </source>
</evidence>
<dbReference type="Pfam" id="PF01738">
    <property type="entry name" value="DLH"/>
    <property type="match status" value="1"/>
</dbReference>
<dbReference type="InterPro" id="IPR002925">
    <property type="entry name" value="Dienelactn_hydro"/>
</dbReference>
<feature type="transmembrane region" description="Helical" evidence="2">
    <location>
        <begin position="47"/>
        <end position="67"/>
    </location>
</feature>
<feature type="transmembrane region" description="Helical" evidence="2">
    <location>
        <begin position="139"/>
        <end position="159"/>
    </location>
</feature>
<gene>
    <name evidence="4" type="ORF">CLV60_10873</name>
</gene>
<keyword evidence="1" id="KW-0732">Signal</keyword>
<keyword evidence="4" id="KW-0378">Hydrolase</keyword>
<sequence length="470" mass="52908">MTSKPLSKEFYSFIIFFLSILVIVSVIQSVALLVIGSAMMGLESFNSWVWLVLGVFVVTNGAVVRYLLHQRYGLAAIACVVSCVTVLFQYLLILNRELRVFYQEHYHAVTLTIFGTAVLWGLTLIFTKAGENRWLRISGILMVLFSLLLTTIFLLYFQTGEGSTKLLLDKTSRWVSFFELTVPLCILIHFYRENERLAVTDNRPAPTIPALVKLTAFVGLLFLGFNFSVEALRYSMPYKPSATDIRRSKAMESYHFVDKSGDSLPYRLLKPLDYDSTKQYPLIVCLHHGGAHGNDNMQQLSADPAPFLMELPTRTKYPAFIFMPQSPRNMGFSGAYGNASVDSLVFRTIRQLQGQLPIDRKRIYVLGVSGGGYGSWHFISAHPEMFAAAIPICGGGEPKYAPKLVNVPIWAFHGARDKLAPVAHSRDMIAAIRKAGGNPKYTEYEFAGHGIWENVRKEGIMEWMFAQHKE</sequence>
<accession>A0A2P8FZT7</accession>
<keyword evidence="2" id="KW-0812">Transmembrane</keyword>
<feature type="domain" description="Dienelactone hydrolase" evidence="3">
    <location>
        <begin position="344"/>
        <end position="454"/>
    </location>
</feature>
<feature type="transmembrane region" description="Helical" evidence="2">
    <location>
        <begin position="105"/>
        <end position="127"/>
    </location>
</feature>